<dbReference type="AlphaFoldDB" id="A0A9P5F2I1"/>
<dbReference type="Proteomes" id="UP000711996">
    <property type="component" value="Unassembled WGS sequence"/>
</dbReference>
<sequence length="123" mass="14605">MYPHAAMAAERDPHGLEHFWGKLLKRGVRFELTGNSDLIEEDIITRNELVQTPEGLMIRFTDQVCRCYLDPIETERKRMMEEMGFGSQCLRLVTRMIRDFSEERNSLAKYQDVFVFLWFILLI</sequence>
<name>A0A9P5F2I1_COLSI</name>
<evidence type="ECO:0000313" key="2">
    <source>
        <dbReference type="Proteomes" id="UP000711996"/>
    </source>
</evidence>
<dbReference type="OrthoDB" id="4842248at2759"/>
<gene>
    <name evidence="1" type="ORF">CGCSCA2_v002172</name>
</gene>
<dbReference type="EMBL" id="QPMT01000004">
    <property type="protein sequence ID" value="KAF4864636.1"/>
    <property type="molecule type" value="Genomic_DNA"/>
</dbReference>
<comment type="caution">
    <text evidence="1">The sequence shown here is derived from an EMBL/GenBank/DDBJ whole genome shotgun (WGS) entry which is preliminary data.</text>
</comment>
<reference evidence="1" key="1">
    <citation type="submission" date="2019-06" db="EMBL/GenBank/DDBJ databases">
        <authorList>
            <person name="Gan P."/>
            <person name="Shirasu K."/>
        </authorList>
    </citation>
    <scope>NUCLEOTIDE SEQUENCE [LARGE SCALE GENOMIC DNA]</scope>
    <source>
        <strain evidence="1">CAD2</strain>
    </source>
</reference>
<proteinExistence type="predicted"/>
<accession>A0A9P5F2I1</accession>
<evidence type="ECO:0000313" key="1">
    <source>
        <dbReference type="EMBL" id="KAF4864636.1"/>
    </source>
</evidence>
<keyword evidence="2" id="KW-1185">Reference proteome</keyword>
<protein>
    <submittedName>
        <fullName evidence="1">Uncharacterized protein</fullName>
    </submittedName>
</protein>
<organism evidence="1 2">
    <name type="scientific">Colletotrichum siamense</name>
    <name type="common">Anthracnose fungus</name>
    <dbReference type="NCBI Taxonomy" id="690259"/>
    <lineage>
        <taxon>Eukaryota</taxon>
        <taxon>Fungi</taxon>
        <taxon>Dikarya</taxon>
        <taxon>Ascomycota</taxon>
        <taxon>Pezizomycotina</taxon>
        <taxon>Sordariomycetes</taxon>
        <taxon>Hypocreomycetidae</taxon>
        <taxon>Glomerellales</taxon>
        <taxon>Glomerellaceae</taxon>
        <taxon>Colletotrichum</taxon>
        <taxon>Colletotrichum gloeosporioides species complex</taxon>
    </lineage>
</organism>